<reference evidence="1 2" key="1">
    <citation type="submission" date="2023-07" db="EMBL/GenBank/DDBJ databases">
        <title>Sequencing the genomes of 1000 actinobacteria strains.</title>
        <authorList>
            <person name="Klenk H.-P."/>
        </authorList>
    </citation>
    <scope>NUCLEOTIDE SEQUENCE [LARGE SCALE GENOMIC DNA]</scope>
    <source>
        <strain evidence="1 2">DSM 44388</strain>
    </source>
</reference>
<gene>
    <name evidence="1" type="ORF">J2S57_003476</name>
</gene>
<comment type="caution">
    <text evidence="1">The sequence shown here is derived from an EMBL/GenBank/DDBJ whole genome shotgun (WGS) entry which is preliminary data.</text>
</comment>
<proteinExistence type="predicted"/>
<evidence type="ECO:0008006" key="3">
    <source>
        <dbReference type="Google" id="ProtNLM"/>
    </source>
</evidence>
<organism evidence="1 2">
    <name type="scientific">Kineosporia succinea</name>
    <dbReference type="NCBI Taxonomy" id="84632"/>
    <lineage>
        <taxon>Bacteria</taxon>
        <taxon>Bacillati</taxon>
        <taxon>Actinomycetota</taxon>
        <taxon>Actinomycetes</taxon>
        <taxon>Kineosporiales</taxon>
        <taxon>Kineosporiaceae</taxon>
        <taxon>Kineosporia</taxon>
    </lineage>
</organism>
<evidence type="ECO:0000313" key="1">
    <source>
        <dbReference type="EMBL" id="MDP9827727.1"/>
    </source>
</evidence>
<accession>A0ABT9P4X0</accession>
<protein>
    <recommendedName>
        <fullName evidence="3">SCP2 domain-containing protein</fullName>
    </recommendedName>
</protein>
<sequence length="149" mass="16535">MRRTARRRAGQEYEVGEADPFLATPEVPDLAPDIDAMLSGLKRHQQADEALRLPSGGVLCVLFRDVNFGGPRLAVRSEQGRVQSDGSVLVELDAWWSGNLTAVQPGTMSFWKAELIPRVAHLRPRVVRLPMSMTPDGYNDMIGALRLIR</sequence>
<keyword evidence="2" id="KW-1185">Reference proteome</keyword>
<dbReference type="EMBL" id="JAUSQZ010000001">
    <property type="protein sequence ID" value="MDP9827727.1"/>
    <property type="molecule type" value="Genomic_DNA"/>
</dbReference>
<name>A0ABT9P4X0_9ACTN</name>
<dbReference type="Proteomes" id="UP001235712">
    <property type="component" value="Unassembled WGS sequence"/>
</dbReference>
<evidence type="ECO:0000313" key="2">
    <source>
        <dbReference type="Proteomes" id="UP001235712"/>
    </source>
</evidence>
<dbReference type="RefSeq" id="WP_307244149.1">
    <property type="nucleotide sequence ID" value="NZ_JAUSQZ010000001.1"/>
</dbReference>